<dbReference type="Proteomes" id="UP000000442">
    <property type="component" value="Chromosome"/>
</dbReference>
<dbReference type="Pfam" id="PF01625">
    <property type="entry name" value="PMSR"/>
    <property type="match status" value="1"/>
</dbReference>
<dbReference type="HOGENOM" id="CLU_031040_6_1_7"/>
<feature type="domain" description="Selenoprotein methionine sulfoxide reductase A helical" evidence="6">
    <location>
        <begin position="120"/>
        <end position="151"/>
    </location>
</feature>
<dbReference type="KEGG" id="dat:HRM2_01470"/>
<keyword evidence="2 7" id="KW-0560">Oxidoreductase</keyword>
<dbReference type="PANTHER" id="PTHR42799:SF13">
    <property type="entry name" value="PEPTIDE METHIONINE SULFOXIDE REDUCTASE"/>
    <property type="match status" value="1"/>
</dbReference>
<dbReference type="PANTHER" id="PTHR42799">
    <property type="entry name" value="MITOCHONDRIAL PEPTIDE METHIONINE SULFOXIDE REDUCTASE"/>
    <property type="match status" value="1"/>
</dbReference>
<dbReference type="STRING" id="177437.HRM2_01470"/>
<dbReference type="Gene3D" id="3.30.1060.10">
    <property type="entry name" value="Peptide methionine sulphoxide reductase MsrA"/>
    <property type="match status" value="1"/>
</dbReference>
<proteinExistence type="predicted"/>
<evidence type="ECO:0000313" key="8">
    <source>
        <dbReference type="Proteomes" id="UP000000442"/>
    </source>
</evidence>
<evidence type="ECO:0000313" key="7">
    <source>
        <dbReference type="EMBL" id="ACN13269.1"/>
    </source>
</evidence>
<comment type="catalytic activity">
    <reaction evidence="4">
        <text>[thioredoxin]-disulfide + L-methionine + H2O = L-methionine (S)-S-oxide + [thioredoxin]-dithiol</text>
        <dbReference type="Rhea" id="RHEA:19993"/>
        <dbReference type="Rhea" id="RHEA-COMP:10698"/>
        <dbReference type="Rhea" id="RHEA-COMP:10700"/>
        <dbReference type="ChEBI" id="CHEBI:15377"/>
        <dbReference type="ChEBI" id="CHEBI:29950"/>
        <dbReference type="ChEBI" id="CHEBI:50058"/>
        <dbReference type="ChEBI" id="CHEBI:57844"/>
        <dbReference type="ChEBI" id="CHEBI:58772"/>
        <dbReference type="EC" id="1.8.4.11"/>
    </reaction>
</comment>
<evidence type="ECO:0000259" key="5">
    <source>
        <dbReference type="Pfam" id="PF01625"/>
    </source>
</evidence>
<gene>
    <name evidence="7" type="primary">msrA</name>
    <name evidence="7" type="ordered locus">HRM2_01470</name>
</gene>
<dbReference type="InterPro" id="IPR049006">
    <property type="entry name" value="MsrA_helical"/>
</dbReference>
<dbReference type="GO" id="GO:0034599">
    <property type="term" value="P:cellular response to oxidative stress"/>
    <property type="evidence" value="ECO:0007669"/>
    <property type="project" value="TreeGrafter"/>
</dbReference>
<keyword evidence="8" id="KW-1185">Reference proteome</keyword>
<sequence length="165" mass="18960">MVAPTYKKMGDHTETVQVDYDPQQITYEKLLAVFWDSHQPSRQSWSQQYKNAVFFHNEQQRRLAMDSKKILEKKTGRIVKTAIVPLHSFTMAEDYHQKYLLKHHPLKKGILDIYPHHKDLIASTAAARLNGYAGGYGNQNQLSMEIESLGLGPEGKQLLTDLVHK</sequence>
<dbReference type="SUPFAM" id="SSF55068">
    <property type="entry name" value="Peptide methionine sulfoxide reductase"/>
    <property type="match status" value="1"/>
</dbReference>
<evidence type="ECO:0000256" key="2">
    <source>
        <dbReference type="ARBA" id="ARBA00023002"/>
    </source>
</evidence>
<dbReference type="AlphaFoldDB" id="C0QEF2"/>
<evidence type="ECO:0000256" key="3">
    <source>
        <dbReference type="ARBA" id="ARBA00047806"/>
    </source>
</evidence>
<dbReference type="GO" id="GO:0008113">
    <property type="term" value="F:peptide-methionine (S)-S-oxide reductase activity"/>
    <property type="evidence" value="ECO:0007669"/>
    <property type="project" value="UniProtKB-EC"/>
</dbReference>
<dbReference type="GO" id="GO:0033744">
    <property type="term" value="F:L-methionine:thioredoxin-disulfide S-oxidoreductase activity"/>
    <property type="evidence" value="ECO:0007669"/>
    <property type="project" value="RHEA"/>
</dbReference>
<dbReference type="eggNOG" id="COG0225">
    <property type="taxonomic scope" value="Bacteria"/>
</dbReference>
<dbReference type="InterPro" id="IPR036509">
    <property type="entry name" value="Met_Sox_Rdtase_MsrA_sf"/>
</dbReference>
<feature type="domain" description="Peptide methionine sulphoxide reductase MsrA" evidence="5">
    <location>
        <begin position="4"/>
        <end position="104"/>
    </location>
</feature>
<name>C0QEF2_DESAH</name>
<dbReference type="Pfam" id="PF20939">
    <property type="entry name" value="MsrA_helical"/>
    <property type="match status" value="1"/>
</dbReference>
<organism evidence="7 8">
    <name type="scientific">Desulforapulum autotrophicum (strain ATCC 43914 / DSM 3382 / VKM B-1955 / HRM2)</name>
    <name type="common">Desulfobacterium autotrophicum</name>
    <dbReference type="NCBI Taxonomy" id="177437"/>
    <lineage>
        <taxon>Bacteria</taxon>
        <taxon>Pseudomonadati</taxon>
        <taxon>Thermodesulfobacteriota</taxon>
        <taxon>Desulfobacteria</taxon>
        <taxon>Desulfobacterales</taxon>
        <taxon>Desulfobacteraceae</taxon>
        <taxon>Desulforapulum</taxon>
    </lineage>
</organism>
<dbReference type="EC" id="1.8.4.11" evidence="1"/>
<dbReference type="GO" id="GO:0005737">
    <property type="term" value="C:cytoplasm"/>
    <property type="evidence" value="ECO:0007669"/>
    <property type="project" value="TreeGrafter"/>
</dbReference>
<evidence type="ECO:0000259" key="6">
    <source>
        <dbReference type="Pfam" id="PF20939"/>
    </source>
</evidence>
<dbReference type="InterPro" id="IPR002569">
    <property type="entry name" value="Met_Sox_Rdtase_MsrA_dom"/>
</dbReference>
<dbReference type="EMBL" id="CP001087">
    <property type="protein sequence ID" value="ACN13269.1"/>
    <property type="molecule type" value="Genomic_DNA"/>
</dbReference>
<comment type="catalytic activity">
    <reaction evidence="3">
        <text>L-methionyl-[protein] + [thioredoxin]-disulfide + H2O = L-methionyl-(S)-S-oxide-[protein] + [thioredoxin]-dithiol</text>
        <dbReference type="Rhea" id="RHEA:14217"/>
        <dbReference type="Rhea" id="RHEA-COMP:10698"/>
        <dbReference type="Rhea" id="RHEA-COMP:10700"/>
        <dbReference type="Rhea" id="RHEA-COMP:12313"/>
        <dbReference type="Rhea" id="RHEA-COMP:12315"/>
        <dbReference type="ChEBI" id="CHEBI:15377"/>
        <dbReference type="ChEBI" id="CHEBI:16044"/>
        <dbReference type="ChEBI" id="CHEBI:29950"/>
        <dbReference type="ChEBI" id="CHEBI:44120"/>
        <dbReference type="ChEBI" id="CHEBI:50058"/>
        <dbReference type="EC" id="1.8.4.11"/>
    </reaction>
</comment>
<protein>
    <recommendedName>
        <fullName evidence="1">peptide-methionine (S)-S-oxide reductase</fullName>
        <ecNumber evidence="1">1.8.4.11</ecNumber>
    </recommendedName>
</protein>
<dbReference type="InterPro" id="IPR050162">
    <property type="entry name" value="MsrA_MetSO_reductase"/>
</dbReference>
<evidence type="ECO:0000256" key="1">
    <source>
        <dbReference type="ARBA" id="ARBA00012502"/>
    </source>
</evidence>
<evidence type="ECO:0000256" key="4">
    <source>
        <dbReference type="ARBA" id="ARBA00048782"/>
    </source>
</evidence>
<reference evidence="7 8" key="1">
    <citation type="journal article" date="2009" name="Environ. Microbiol.">
        <title>Genome sequence of Desulfobacterium autotrophicum HRM2, a marine sulfate reducer oxidizing organic carbon completely to carbon dioxide.</title>
        <authorList>
            <person name="Strittmatter A.W."/>
            <person name="Liesegang H."/>
            <person name="Rabus R."/>
            <person name="Decker I."/>
            <person name="Amann J."/>
            <person name="Andres S."/>
            <person name="Henne A."/>
            <person name="Fricke W.F."/>
            <person name="Martinez-Arias R."/>
            <person name="Bartels D."/>
            <person name="Goesmann A."/>
            <person name="Krause L."/>
            <person name="Puehler A."/>
            <person name="Klenk H.P."/>
            <person name="Richter M."/>
            <person name="Schuler M."/>
            <person name="Gloeckner F.O."/>
            <person name="Meyerdierks A."/>
            <person name="Gottschalk G."/>
            <person name="Amann R."/>
        </authorList>
    </citation>
    <scope>NUCLEOTIDE SEQUENCE [LARGE SCALE GENOMIC DNA]</scope>
    <source>
        <strain evidence="8">ATCC 43914 / DSM 3382 / HRM2</strain>
    </source>
</reference>
<accession>C0QEF2</accession>